<evidence type="ECO:0000313" key="3">
    <source>
        <dbReference type="Proteomes" id="UP000249723"/>
    </source>
</evidence>
<reference evidence="3" key="1">
    <citation type="submission" date="2016-10" db="EMBL/GenBank/DDBJ databases">
        <authorList>
            <person name="Jeantristanb JTB J.-T."/>
            <person name="Ricardo R."/>
        </authorList>
    </citation>
    <scope>NUCLEOTIDE SEQUENCE [LARGE SCALE GENOMIC DNA]</scope>
</reference>
<dbReference type="Gene3D" id="1.10.287.370">
    <property type="match status" value="1"/>
</dbReference>
<sequence>MTTPSASSVPLAPPSLPLPTELEQLLLSQSQLQHTLASLQQLATRLSELSQARKEGNGRMDIAVDLGMGYTIQGVVPNTDKIIVASGVQDLWVQLRVDEAEKFVAKRHEILQKRSESLDKEVDKLRQEYALVAETLRRALAPPSTDVDDDA</sequence>
<keyword evidence="1" id="KW-0175">Coiled coil</keyword>
<dbReference type="AlphaFoldDB" id="A0A2X0L9R8"/>
<organism evidence="2 3">
    <name type="scientific">Microbotryum saponariae</name>
    <dbReference type="NCBI Taxonomy" id="289078"/>
    <lineage>
        <taxon>Eukaryota</taxon>
        <taxon>Fungi</taxon>
        <taxon>Dikarya</taxon>
        <taxon>Basidiomycota</taxon>
        <taxon>Pucciniomycotina</taxon>
        <taxon>Microbotryomycetes</taxon>
        <taxon>Microbotryales</taxon>
        <taxon>Microbotryaceae</taxon>
        <taxon>Microbotryum</taxon>
    </lineage>
</organism>
<dbReference type="EMBL" id="FMWP01000060">
    <property type="protein sequence ID" value="SCZ95099.1"/>
    <property type="molecule type" value="Genomic_DNA"/>
</dbReference>
<dbReference type="InterPro" id="IPR004127">
    <property type="entry name" value="Prefoldin_subunit_alpha"/>
</dbReference>
<dbReference type="OrthoDB" id="433124at2759"/>
<dbReference type="SUPFAM" id="SSF46579">
    <property type="entry name" value="Prefoldin"/>
    <property type="match status" value="1"/>
</dbReference>
<dbReference type="STRING" id="289078.A0A2X0L9R8"/>
<gene>
    <name evidence="2" type="ORF">BZ3500_MVSOF-1268-A1-R1_CHR11-3G03602</name>
</gene>
<keyword evidence="3" id="KW-1185">Reference proteome</keyword>
<name>A0A2X0L9R8_9BASI</name>
<proteinExistence type="predicted"/>
<accession>A0A2X0L9R8</accession>
<protein>
    <submittedName>
        <fullName evidence="2">BZ3500_MvSof-1268-A1-R1_Chr11-3g03602 protein</fullName>
    </submittedName>
</protein>
<dbReference type="Proteomes" id="UP000249723">
    <property type="component" value="Unassembled WGS sequence"/>
</dbReference>
<feature type="coiled-coil region" evidence="1">
    <location>
        <begin position="108"/>
        <end position="135"/>
    </location>
</feature>
<dbReference type="InterPro" id="IPR009053">
    <property type="entry name" value="Prefoldin"/>
</dbReference>
<evidence type="ECO:0000256" key="1">
    <source>
        <dbReference type="SAM" id="Coils"/>
    </source>
</evidence>
<evidence type="ECO:0000313" key="2">
    <source>
        <dbReference type="EMBL" id="SCZ95099.1"/>
    </source>
</evidence>
<dbReference type="Pfam" id="PF02996">
    <property type="entry name" value="Prefoldin"/>
    <property type="match status" value="1"/>
</dbReference>